<evidence type="ECO:0000256" key="4">
    <source>
        <dbReference type="ARBA" id="ARBA00022553"/>
    </source>
</evidence>
<evidence type="ECO:0000256" key="9">
    <source>
        <dbReference type="ARBA" id="ARBA00041175"/>
    </source>
</evidence>
<dbReference type="GO" id="GO:0005737">
    <property type="term" value="C:cytoplasm"/>
    <property type="evidence" value="ECO:0007669"/>
    <property type="project" value="UniProtKB-SubCell"/>
</dbReference>
<dbReference type="InterPro" id="IPR016152">
    <property type="entry name" value="PTrfase/Anion_transptr"/>
</dbReference>
<dbReference type="InterPro" id="IPR002178">
    <property type="entry name" value="PTS_EIIA_type-2_dom"/>
</dbReference>
<keyword evidence="7" id="KW-0418">Kinase</keyword>
<dbReference type="PANTHER" id="PTHR36203:SF1">
    <property type="entry name" value="ASCORBATE-SPECIFIC PTS SYSTEM EIIA COMPONENT"/>
    <property type="match status" value="1"/>
</dbReference>
<evidence type="ECO:0000256" key="7">
    <source>
        <dbReference type="ARBA" id="ARBA00022777"/>
    </source>
</evidence>
<dbReference type="GO" id="GO:0009401">
    <property type="term" value="P:phosphoenolpyruvate-dependent sugar phosphotransferase system"/>
    <property type="evidence" value="ECO:0007669"/>
    <property type="project" value="UniProtKB-KW"/>
</dbReference>
<dbReference type="PATRIC" id="fig|999408.3.peg.1665"/>
<gene>
    <name evidence="12" type="ORF">HMPREF1090_01549</name>
</gene>
<evidence type="ECO:0000313" key="13">
    <source>
        <dbReference type="Proteomes" id="UP000013085"/>
    </source>
</evidence>
<dbReference type="HOGENOM" id="CLU_072531_2_0_9"/>
<keyword evidence="4" id="KW-0597">Phosphoprotein</keyword>
<proteinExistence type="predicted"/>
<keyword evidence="3" id="KW-0963">Cytoplasm</keyword>
<evidence type="ECO:0000259" key="11">
    <source>
        <dbReference type="PROSITE" id="PS51094"/>
    </source>
</evidence>
<organism evidence="12 13">
    <name type="scientific">[Clostridium] clostridioforme 90A8</name>
    <dbReference type="NCBI Taxonomy" id="999408"/>
    <lineage>
        <taxon>Bacteria</taxon>
        <taxon>Bacillati</taxon>
        <taxon>Bacillota</taxon>
        <taxon>Clostridia</taxon>
        <taxon>Lachnospirales</taxon>
        <taxon>Lachnospiraceae</taxon>
        <taxon>Enterocloster</taxon>
    </lineage>
</organism>
<name>A0A0E2HCF0_9FIRM</name>
<evidence type="ECO:0000256" key="8">
    <source>
        <dbReference type="ARBA" id="ARBA00037387"/>
    </source>
</evidence>
<evidence type="ECO:0000313" key="12">
    <source>
        <dbReference type="EMBL" id="ENZ17599.1"/>
    </source>
</evidence>
<dbReference type="RefSeq" id="WP_002583496.1">
    <property type="nucleotide sequence ID" value="NZ_KB851018.1"/>
</dbReference>
<evidence type="ECO:0000256" key="2">
    <source>
        <dbReference type="ARBA" id="ARBA00022448"/>
    </source>
</evidence>
<evidence type="ECO:0000256" key="6">
    <source>
        <dbReference type="ARBA" id="ARBA00022683"/>
    </source>
</evidence>
<keyword evidence="5" id="KW-0808">Transferase</keyword>
<dbReference type="EMBL" id="AGYR01000013">
    <property type="protein sequence ID" value="ENZ17599.1"/>
    <property type="molecule type" value="Genomic_DNA"/>
</dbReference>
<evidence type="ECO:0000256" key="10">
    <source>
        <dbReference type="ARBA" id="ARBA00042072"/>
    </source>
</evidence>
<dbReference type="GO" id="GO:0016301">
    <property type="term" value="F:kinase activity"/>
    <property type="evidence" value="ECO:0007669"/>
    <property type="project" value="UniProtKB-KW"/>
</dbReference>
<evidence type="ECO:0000256" key="3">
    <source>
        <dbReference type="ARBA" id="ARBA00022490"/>
    </source>
</evidence>
<comment type="function">
    <text evidence="8">The phosphoenolpyruvate-dependent sugar phosphotransferase system (sugar PTS), a major carbohydrate active transport system, catalyzes the phosphorylation of incoming sugar substrates concomitantly with their translocation across the cell membrane. The enzyme II UlaABC PTS system is involved in ascorbate transport.</text>
</comment>
<comment type="subcellular location">
    <subcellularLocation>
        <location evidence="1">Cytoplasm</location>
    </subcellularLocation>
</comment>
<feature type="domain" description="PTS EIIA type-2" evidence="11">
    <location>
        <begin position="3"/>
        <end position="144"/>
    </location>
</feature>
<accession>A0A0E2HCF0</accession>
<dbReference type="Gene3D" id="3.40.930.10">
    <property type="entry name" value="Mannitol-specific EII, Chain A"/>
    <property type="match status" value="1"/>
</dbReference>
<keyword evidence="2" id="KW-0813">Transport</keyword>
<dbReference type="GeneID" id="57959966"/>
<comment type="caution">
    <text evidence="12">The sequence shown here is derived from an EMBL/GenBank/DDBJ whole genome shotgun (WGS) entry which is preliminary data.</text>
</comment>
<dbReference type="PANTHER" id="PTHR36203">
    <property type="entry name" value="ASCORBATE-SPECIFIC PTS SYSTEM EIIA COMPONENT"/>
    <property type="match status" value="1"/>
</dbReference>
<dbReference type="PROSITE" id="PS51094">
    <property type="entry name" value="PTS_EIIA_TYPE_2"/>
    <property type="match status" value="1"/>
</dbReference>
<sequence>MSANISLNNILIGQTASTWQEAIQTAAAPLVTNKSITEEYIHQMIKSVDKLGPYIVLMPGFALAHASPGNFVLHTDISIATFREPIDFHSENGPVSVVMCLACTDRTSHIEQLQVIAEKLMESSSIDKIAACKNKEELFSLFRE</sequence>
<dbReference type="InterPro" id="IPR051351">
    <property type="entry name" value="Ascorbate-PTS_EIIA_comp"/>
</dbReference>
<dbReference type="Proteomes" id="UP000013085">
    <property type="component" value="Unassembled WGS sequence"/>
</dbReference>
<protein>
    <recommendedName>
        <fullName evidence="9">Ascorbate-specific PTS system EIIA component</fullName>
    </recommendedName>
    <alternativeName>
        <fullName evidence="10">Ascorbate-specific phosphotransferase enzyme IIA component</fullName>
    </alternativeName>
</protein>
<evidence type="ECO:0000256" key="5">
    <source>
        <dbReference type="ARBA" id="ARBA00022679"/>
    </source>
</evidence>
<reference evidence="12 13" key="1">
    <citation type="submission" date="2013-01" db="EMBL/GenBank/DDBJ databases">
        <title>The Genome Sequence of Clostridium clostridioforme 90A8.</title>
        <authorList>
            <consortium name="The Broad Institute Genome Sequencing Platform"/>
            <person name="Earl A."/>
            <person name="Ward D."/>
            <person name="Feldgarden M."/>
            <person name="Gevers D."/>
            <person name="Courvalin P."/>
            <person name="Lambert T."/>
            <person name="Walker B."/>
            <person name="Young S.K."/>
            <person name="Zeng Q."/>
            <person name="Gargeya S."/>
            <person name="Fitzgerald M."/>
            <person name="Haas B."/>
            <person name="Abouelleil A."/>
            <person name="Alvarado L."/>
            <person name="Arachchi H.M."/>
            <person name="Berlin A.M."/>
            <person name="Chapman S.B."/>
            <person name="Dewar J."/>
            <person name="Goldberg J."/>
            <person name="Griggs A."/>
            <person name="Gujja S."/>
            <person name="Hansen M."/>
            <person name="Howarth C."/>
            <person name="Imamovic A."/>
            <person name="Larimer J."/>
            <person name="McCowan C."/>
            <person name="Murphy C."/>
            <person name="Neiman D."/>
            <person name="Pearson M."/>
            <person name="Priest M."/>
            <person name="Roberts A."/>
            <person name="Saif S."/>
            <person name="Shea T."/>
            <person name="Sisk P."/>
            <person name="Sykes S."/>
            <person name="Wortman J."/>
            <person name="Nusbaum C."/>
            <person name="Birren B."/>
        </authorList>
    </citation>
    <scope>NUCLEOTIDE SEQUENCE [LARGE SCALE GENOMIC DNA]</scope>
    <source>
        <strain evidence="12 13">90A8</strain>
    </source>
</reference>
<dbReference type="SUPFAM" id="SSF55804">
    <property type="entry name" value="Phoshotransferase/anion transport protein"/>
    <property type="match status" value="1"/>
</dbReference>
<dbReference type="Pfam" id="PF00359">
    <property type="entry name" value="PTS_EIIA_2"/>
    <property type="match status" value="1"/>
</dbReference>
<dbReference type="AlphaFoldDB" id="A0A0E2HCF0"/>
<evidence type="ECO:0000256" key="1">
    <source>
        <dbReference type="ARBA" id="ARBA00004496"/>
    </source>
</evidence>
<keyword evidence="6" id="KW-0598">Phosphotransferase system</keyword>